<evidence type="ECO:0000313" key="9">
    <source>
        <dbReference type="EMBL" id="OAL26860.1"/>
    </source>
</evidence>
<dbReference type="GO" id="GO:0016973">
    <property type="term" value="P:poly(A)+ mRNA export from nucleus"/>
    <property type="evidence" value="ECO:0007669"/>
    <property type="project" value="TreeGrafter"/>
</dbReference>
<comment type="similarity">
    <text evidence="5">Belongs to the IWS1 family.</text>
</comment>
<dbReference type="OrthoDB" id="21124at2759"/>
<dbReference type="Proteomes" id="UP000185904">
    <property type="component" value="Unassembled WGS sequence"/>
</dbReference>
<protein>
    <recommendedName>
        <fullName evidence="8">TFIIS N-terminal domain-containing protein</fullName>
    </recommendedName>
</protein>
<dbReference type="GO" id="GO:0005634">
    <property type="term" value="C:nucleus"/>
    <property type="evidence" value="ECO:0007669"/>
    <property type="project" value="UniProtKB-SubCell"/>
</dbReference>
<dbReference type="InterPro" id="IPR051037">
    <property type="entry name" value="RNAPII_TF_IWS1"/>
</dbReference>
<reference evidence="9 10" key="1">
    <citation type="submission" date="2016-03" db="EMBL/GenBank/DDBJ databases">
        <title>The draft genome sequence of Fonsecaea nubica causative agent of cutaneous subcutaneous infection in human host.</title>
        <authorList>
            <person name="Costa F."/>
            <person name="Sybren D.H."/>
            <person name="Raittz R.T."/>
            <person name="Weiss V.A."/>
            <person name="Leao A.C."/>
            <person name="Gomes R."/>
            <person name="De Souza E.M."/>
            <person name="Pedrosa F.O."/>
            <person name="Steffens M.B."/>
            <person name="Bombassaro A."/>
            <person name="Tadra-Sfeir M.Z."/>
            <person name="Moreno L.F."/>
            <person name="Najafzadeh M.J."/>
            <person name="Felipe M.S."/>
            <person name="Teixeira M."/>
            <person name="Sun J."/>
            <person name="Xi L."/>
            <person name="Castro M.A."/>
            <person name="Vicente V.A."/>
        </authorList>
    </citation>
    <scope>NUCLEOTIDE SEQUENCE [LARGE SCALE GENOMIC DNA]</scope>
    <source>
        <strain evidence="9 10">CBS 269.64</strain>
    </source>
</reference>
<evidence type="ECO:0000259" key="8">
    <source>
        <dbReference type="PROSITE" id="PS51319"/>
    </source>
</evidence>
<sequence>MDWSRSKSLLPKADASPGITQTAALSLPVSKLFFNALATKAKAAPNFVLEVQAALAALAPFLPKTNLRVQEAVSPSDSTAHPTGISSPTTDKYPADTSAFQQYPEVVTQHHTQPHMQPDSVYQQPQYPYGSGYAVEKGEPVSPPPRPNPWGLSPLAFGLLIATITAVVVGGAVGGGVGGALSGNKSDSSSAQVSTTTVTSSITTSPTTTTSGLPAPSSLENFVVPEPYYVNTLENPGCADGNSRIDVQYDTSFDLFCGVDMLNHVADENNPDLQVADIVGLFAYSLTDCLNLPLLNPTPLSLGHSAVLLSPRKLNQTHYLFKQRVLISIMSDYGEEAPPPDAEGLDRPDEREDELDDLHDEFQDPQPEHDADTRPNAADDSDDESLLSEVDEAQFADFDPKAVEVAPDFDTLNKSIKVKKRKRAEGEESAPKKKKERRRERKSRRAESEALSGDNEVEGKRRKQPKAADGEPRRREREEIDEETLSPEERRRRALDRAMDAAVKRSSGKRMRKGEIDLEQAADAEIEDLRNRMITAAETDGELVRQGLPASQKLKMLPEVVSLLNRNTYVQSILDPEMNLLEAVRFFLEPLTDGSLPAYNIQRELFAALSKLPMNKETLISSGIGKVILFYRKSKKAEPAIKRQATKLMEDWSRPILGRSDDHTKKVWATATYDPTRRRETAPAAAIPKAKSTVAPGERTREISVKHSFKFGFLMGLGHNDTPSVVFSTAYVCLSFAIYSVGKSPSSPVRDGGSY</sequence>
<feature type="region of interest" description="Disordered" evidence="7">
    <location>
        <begin position="333"/>
        <end position="387"/>
    </location>
</feature>
<evidence type="ECO:0000256" key="2">
    <source>
        <dbReference type="ARBA" id="ARBA00023163"/>
    </source>
</evidence>
<accession>A0A178CA70</accession>
<evidence type="ECO:0000256" key="7">
    <source>
        <dbReference type="SAM" id="MobiDB-lite"/>
    </source>
</evidence>
<keyword evidence="1" id="KW-0805">Transcription regulation</keyword>
<dbReference type="InterPro" id="IPR017923">
    <property type="entry name" value="TFIIS_N"/>
</dbReference>
<dbReference type="GeneID" id="34593289"/>
<feature type="compositionally biased region" description="Basic residues" evidence="7">
    <location>
        <begin position="432"/>
        <end position="444"/>
    </location>
</feature>
<name>A0A178CA70_9EURO</name>
<dbReference type="PROSITE" id="PS51319">
    <property type="entry name" value="TFIIS_N"/>
    <property type="match status" value="1"/>
</dbReference>
<dbReference type="AlphaFoldDB" id="A0A178CA70"/>
<keyword evidence="10" id="KW-1185">Reference proteome</keyword>
<dbReference type="SUPFAM" id="SSF47676">
    <property type="entry name" value="Conserved domain common to transcription factors TFIIS, elongin A, CRSP70"/>
    <property type="match status" value="1"/>
</dbReference>
<dbReference type="InterPro" id="IPR035441">
    <property type="entry name" value="TFIIS/LEDGF_dom_sf"/>
</dbReference>
<evidence type="ECO:0000313" key="10">
    <source>
        <dbReference type="Proteomes" id="UP000185904"/>
    </source>
</evidence>
<evidence type="ECO:0000256" key="5">
    <source>
        <dbReference type="ARBA" id="ARBA00037992"/>
    </source>
</evidence>
<dbReference type="Pfam" id="PF08711">
    <property type="entry name" value="Med26"/>
    <property type="match status" value="1"/>
</dbReference>
<feature type="region of interest" description="Disordered" evidence="7">
    <location>
        <begin position="197"/>
        <end position="217"/>
    </location>
</feature>
<evidence type="ECO:0000256" key="3">
    <source>
        <dbReference type="ARBA" id="ARBA00023242"/>
    </source>
</evidence>
<dbReference type="PANTHER" id="PTHR46010:SF1">
    <property type="entry name" value="PROTEIN IWS1 HOMOLOG"/>
    <property type="match status" value="1"/>
</dbReference>
<evidence type="ECO:0000256" key="1">
    <source>
        <dbReference type="ARBA" id="ARBA00023015"/>
    </source>
</evidence>
<dbReference type="RefSeq" id="XP_022495831.1">
    <property type="nucleotide sequence ID" value="XM_022648160.1"/>
</dbReference>
<keyword evidence="3 6" id="KW-0539">Nucleus</keyword>
<feature type="compositionally biased region" description="Basic and acidic residues" evidence="7">
    <location>
        <begin position="487"/>
        <end position="503"/>
    </location>
</feature>
<gene>
    <name evidence="9" type="ORF">AYO20_09893</name>
</gene>
<organism evidence="9 10">
    <name type="scientific">Fonsecaea nubica</name>
    <dbReference type="NCBI Taxonomy" id="856822"/>
    <lineage>
        <taxon>Eukaryota</taxon>
        <taxon>Fungi</taxon>
        <taxon>Dikarya</taxon>
        <taxon>Ascomycota</taxon>
        <taxon>Pezizomycotina</taxon>
        <taxon>Eurotiomycetes</taxon>
        <taxon>Chaetothyriomycetidae</taxon>
        <taxon>Chaetothyriales</taxon>
        <taxon>Herpotrichiellaceae</taxon>
        <taxon>Fonsecaea</taxon>
    </lineage>
</organism>
<feature type="domain" description="TFIIS N-terminal" evidence="8">
    <location>
        <begin position="582"/>
        <end position="659"/>
    </location>
</feature>
<feature type="compositionally biased region" description="Basic and acidic residues" evidence="7">
    <location>
        <begin position="360"/>
        <end position="373"/>
    </location>
</feature>
<feature type="region of interest" description="Disordered" evidence="7">
    <location>
        <begin position="72"/>
        <end position="93"/>
    </location>
</feature>
<proteinExistence type="inferred from homology"/>
<evidence type="ECO:0000256" key="6">
    <source>
        <dbReference type="PROSITE-ProRule" id="PRU00649"/>
    </source>
</evidence>
<dbReference type="EMBL" id="LVCJ01000098">
    <property type="protein sequence ID" value="OAL26860.1"/>
    <property type="molecule type" value="Genomic_DNA"/>
</dbReference>
<feature type="compositionally biased region" description="Polar residues" evidence="7">
    <location>
        <begin position="73"/>
        <end position="90"/>
    </location>
</feature>
<keyword evidence="2" id="KW-0804">Transcription</keyword>
<comment type="caution">
    <text evidence="9">The sequence shown here is derived from an EMBL/GenBank/DDBJ whole genome shotgun (WGS) entry which is preliminary data.</text>
</comment>
<dbReference type="PANTHER" id="PTHR46010">
    <property type="entry name" value="PROTEIN IWS1 HOMOLOG"/>
    <property type="match status" value="1"/>
</dbReference>
<dbReference type="Gene3D" id="1.20.930.10">
    <property type="entry name" value="Conserved domain common to transcription factors TFIIS, elongin A, CRSP70"/>
    <property type="match status" value="1"/>
</dbReference>
<dbReference type="FunFam" id="1.20.930.10:FF:000003">
    <property type="entry name" value="Putative Transcription factor IWS1"/>
    <property type="match status" value="1"/>
</dbReference>
<comment type="function">
    <text evidence="4">Transcription factor involved in RNA polymerase II transcription regulation. May function in both SPT15/TBP post-recruitment and recruitment steps of transcription.</text>
</comment>
<feature type="compositionally biased region" description="Basic and acidic residues" evidence="7">
    <location>
        <begin position="466"/>
        <end position="478"/>
    </location>
</feature>
<feature type="region of interest" description="Disordered" evidence="7">
    <location>
        <begin position="417"/>
        <end position="512"/>
    </location>
</feature>
<evidence type="ECO:0000256" key="4">
    <source>
        <dbReference type="ARBA" id="ARBA00037349"/>
    </source>
</evidence>
<comment type="subcellular location">
    <subcellularLocation>
        <location evidence="6">Nucleus</location>
    </subcellularLocation>
</comment>